<keyword evidence="2" id="KW-1133">Transmembrane helix</keyword>
<dbReference type="GO" id="GO:0005886">
    <property type="term" value="C:plasma membrane"/>
    <property type="evidence" value="ECO:0000318"/>
    <property type="project" value="GO_Central"/>
</dbReference>
<evidence type="ECO:0000256" key="1">
    <source>
        <dbReference type="SAM" id="MobiDB-lite"/>
    </source>
</evidence>
<dbReference type="Proteomes" id="UP000002526">
    <property type="component" value="Chromosome"/>
</dbReference>
<dbReference type="HOGENOM" id="CLU_088508_0_0_5"/>
<dbReference type="AlphaFoldDB" id="Q89BP3"/>
<feature type="region of interest" description="Disordered" evidence="1">
    <location>
        <begin position="1"/>
        <end position="53"/>
    </location>
</feature>
<keyword evidence="2" id="KW-0812">Transmembrane</keyword>
<evidence type="ECO:0000256" key="2">
    <source>
        <dbReference type="SAM" id="Phobius"/>
    </source>
</evidence>
<accession>Q89BP3</accession>
<proteinExistence type="predicted"/>
<evidence type="ECO:0000313" key="4">
    <source>
        <dbReference type="Proteomes" id="UP000002526"/>
    </source>
</evidence>
<dbReference type="FunCoup" id="Q89BP3">
    <property type="interactions" value="42"/>
</dbReference>
<keyword evidence="4" id="KW-1185">Reference proteome</keyword>
<feature type="transmembrane region" description="Helical" evidence="2">
    <location>
        <begin position="198"/>
        <end position="219"/>
    </location>
</feature>
<dbReference type="KEGG" id="bja:blr8105"/>
<feature type="transmembrane region" description="Helical" evidence="2">
    <location>
        <begin position="77"/>
        <end position="102"/>
    </location>
</feature>
<gene>
    <name evidence="3" type="ordered locus">blr8105</name>
</gene>
<dbReference type="PANTHER" id="PTHR34980">
    <property type="entry name" value="INNER MEMBRANE PROTEIN-RELATED-RELATED"/>
    <property type="match status" value="1"/>
</dbReference>
<dbReference type="STRING" id="224911.AAV28_38220"/>
<feature type="transmembrane region" description="Helical" evidence="2">
    <location>
        <begin position="173"/>
        <end position="192"/>
    </location>
</feature>
<dbReference type="OrthoDB" id="9812349at2"/>
<feature type="transmembrane region" description="Helical" evidence="2">
    <location>
        <begin position="144"/>
        <end position="161"/>
    </location>
</feature>
<feature type="compositionally biased region" description="Pro residues" evidence="1">
    <location>
        <begin position="40"/>
        <end position="53"/>
    </location>
</feature>
<evidence type="ECO:0000313" key="3">
    <source>
        <dbReference type="EMBL" id="BAC53370.1"/>
    </source>
</evidence>
<name>Q89BP3_BRADU</name>
<feature type="region of interest" description="Disordered" evidence="1">
    <location>
        <begin position="237"/>
        <end position="274"/>
    </location>
</feature>
<sequence>MRPVPPPPDRSGRCFASPRRSDLSPQAGRGEEPLAAPIEPSLPPSRPIPGRPAPPGTFAMDWTWYLFRFDGRINRALLWQALLIVALLAGLLEIVGQVIGILGGTRSTLKLAIDLDFDFGLDDLFKLVDPRASRSLASADRATSILKASGMALFFWIYLATTIKRLHDRDRSGWWIVPFFVVPGLFSQFADLLPNSNWMLPFSLAVSILWLWGLVEMFCRPGTSGHNRFGPDPLADFEDSSAASPAQGWDQSREIEIVPPNASPPGGMHVKRGA</sequence>
<dbReference type="InParanoid" id="Q89BP3"/>
<dbReference type="PANTHER" id="PTHR34980:SF3">
    <property type="entry name" value="BLR8105 PROTEIN"/>
    <property type="match status" value="1"/>
</dbReference>
<dbReference type="EMBL" id="BA000040">
    <property type="protein sequence ID" value="BAC53370.1"/>
    <property type="molecule type" value="Genomic_DNA"/>
</dbReference>
<dbReference type="InterPro" id="IPR008523">
    <property type="entry name" value="DUF805"/>
</dbReference>
<keyword evidence="2" id="KW-0472">Membrane</keyword>
<organism evidence="3 4">
    <name type="scientific">Bradyrhizobium diazoefficiens (strain JCM 10833 / BCRC 13528 / IAM 13628 / NBRC 14792 / USDA 110)</name>
    <dbReference type="NCBI Taxonomy" id="224911"/>
    <lineage>
        <taxon>Bacteria</taxon>
        <taxon>Pseudomonadati</taxon>
        <taxon>Pseudomonadota</taxon>
        <taxon>Alphaproteobacteria</taxon>
        <taxon>Hyphomicrobiales</taxon>
        <taxon>Nitrobacteraceae</taxon>
        <taxon>Bradyrhizobium</taxon>
    </lineage>
</organism>
<dbReference type="eggNOG" id="COG3152">
    <property type="taxonomic scope" value="Bacteria"/>
</dbReference>
<dbReference type="EnsemblBacteria" id="BAC53370">
    <property type="protein sequence ID" value="BAC53370"/>
    <property type="gene ID" value="BAC53370"/>
</dbReference>
<dbReference type="Pfam" id="PF05656">
    <property type="entry name" value="DUF805"/>
    <property type="match status" value="1"/>
</dbReference>
<protein>
    <submittedName>
        <fullName evidence="3">Blr8105 protein</fullName>
    </submittedName>
</protein>
<reference evidence="4" key="1">
    <citation type="journal article" date="2002" name="DNA Res.">
        <title>Complete genomic sequence of nitrogen-fixing symbiotic bacterium Bradyrhizobium japonicum USDA110.</title>
        <authorList>
            <person name="Kaneko T."/>
            <person name="Nakamura Y."/>
            <person name="Sato S."/>
            <person name="Minamisawa K."/>
            <person name="Uchiumi T."/>
            <person name="Sasamoto S."/>
            <person name="Watanabe A."/>
            <person name="Idesawa K."/>
            <person name="Iriguchi M."/>
            <person name="Kawashima K."/>
            <person name="Kohara M."/>
            <person name="Matsumoto M."/>
            <person name="Shimpo S."/>
            <person name="Tsuruoka H."/>
            <person name="Wada T."/>
            <person name="Yamada M."/>
            <person name="Tabata S."/>
        </authorList>
    </citation>
    <scope>NUCLEOTIDE SEQUENCE [LARGE SCALE GENOMIC DNA]</scope>
    <source>
        <strain evidence="4">JCM 10833 / BCRC 13528 / IAM 13628 / NBRC 14792 / USDA 110</strain>
    </source>
</reference>
<dbReference type="PATRIC" id="fig|224911.5.peg.8340"/>